<dbReference type="EMBL" id="UZAF01020728">
    <property type="protein sequence ID" value="VDO72420.1"/>
    <property type="molecule type" value="Genomic_DNA"/>
</dbReference>
<evidence type="ECO:0000313" key="4">
    <source>
        <dbReference type="WBParaSite" id="HPLM_0001868001-mRNA-1"/>
    </source>
</evidence>
<keyword evidence="3" id="KW-1185">Reference proteome</keyword>
<dbReference type="AlphaFoldDB" id="A0A0N4X2T8"/>
<gene>
    <name evidence="2" type="ORF">HPLM_LOCUS18672</name>
</gene>
<organism evidence="4">
    <name type="scientific">Haemonchus placei</name>
    <name type="common">Barber's pole worm</name>
    <dbReference type="NCBI Taxonomy" id="6290"/>
    <lineage>
        <taxon>Eukaryota</taxon>
        <taxon>Metazoa</taxon>
        <taxon>Ecdysozoa</taxon>
        <taxon>Nematoda</taxon>
        <taxon>Chromadorea</taxon>
        <taxon>Rhabditida</taxon>
        <taxon>Rhabditina</taxon>
        <taxon>Rhabditomorpha</taxon>
        <taxon>Strongyloidea</taxon>
        <taxon>Trichostrongylidae</taxon>
        <taxon>Haemonchus</taxon>
    </lineage>
</organism>
<accession>A0A0N4X2T8</accession>
<dbReference type="WBParaSite" id="HPLM_0001868001-mRNA-1">
    <property type="protein sequence ID" value="HPLM_0001868001-mRNA-1"/>
    <property type="gene ID" value="HPLM_0001868001"/>
</dbReference>
<feature type="signal peptide" evidence="1">
    <location>
        <begin position="1"/>
        <end position="18"/>
    </location>
</feature>
<reference evidence="4" key="1">
    <citation type="submission" date="2017-02" db="UniProtKB">
        <authorList>
            <consortium name="WormBaseParasite"/>
        </authorList>
    </citation>
    <scope>IDENTIFICATION</scope>
</reference>
<dbReference type="Proteomes" id="UP000268014">
    <property type="component" value="Unassembled WGS sequence"/>
</dbReference>
<sequence>MRSSVLSLAFILFIHVHAQWNPLGVNFTPIPPGTFQGGVFDPNWGNQLQQQIQQQIKDSMQQLGMGNGNNNVVITTENGNTVVKVTIGGKPYSATFPGTNLSIFTSSATYNSPNGQLVDVFTITVNDQTYVYTTTNGHTTVTNGSGQAVSGGGPFHVTSR</sequence>
<evidence type="ECO:0000256" key="1">
    <source>
        <dbReference type="SAM" id="SignalP"/>
    </source>
</evidence>
<protein>
    <submittedName>
        <fullName evidence="4">Secreted protein</fullName>
    </submittedName>
</protein>
<dbReference type="OMA" id="AEMFYAT"/>
<proteinExistence type="predicted"/>
<dbReference type="OrthoDB" id="5876161at2759"/>
<keyword evidence="1" id="KW-0732">Signal</keyword>
<evidence type="ECO:0000313" key="2">
    <source>
        <dbReference type="EMBL" id="VDO72420.1"/>
    </source>
</evidence>
<reference evidence="2 3" key="2">
    <citation type="submission" date="2018-11" db="EMBL/GenBank/DDBJ databases">
        <authorList>
            <consortium name="Pathogen Informatics"/>
        </authorList>
    </citation>
    <scope>NUCLEOTIDE SEQUENCE [LARGE SCALE GENOMIC DNA]</scope>
    <source>
        <strain evidence="2 3">MHpl1</strain>
    </source>
</reference>
<name>A0A0N4X2T8_HAEPC</name>
<feature type="chain" id="PRO_5043124235" evidence="1">
    <location>
        <begin position="19"/>
        <end position="160"/>
    </location>
</feature>
<evidence type="ECO:0000313" key="3">
    <source>
        <dbReference type="Proteomes" id="UP000268014"/>
    </source>
</evidence>